<dbReference type="SUPFAM" id="SSF54171">
    <property type="entry name" value="DNA-binding domain"/>
    <property type="match status" value="1"/>
</dbReference>
<dbReference type="SMART" id="SM00468">
    <property type="entry name" value="PreSET"/>
    <property type="match status" value="1"/>
</dbReference>
<keyword evidence="9" id="KW-0677">Repeat</keyword>
<dbReference type="SMART" id="SM00317">
    <property type="entry name" value="SET"/>
    <property type="match status" value="1"/>
</dbReference>
<dbReference type="EMBL" id="OC856316">
    <property type="protein sequence ID" value="CAD7623578.1"/>
    <property type="molecule type" value="Genomic_DNA"/>
</dbReference>
<evidence type="ECO:0000256" key="10">
    <source>
        <dbReference type="ARBA" id="ARBA00022833"/>
    </source>
</evidence>
<keyword evidence="12" id="KW-0175">Coiled coil</keyword>
<dbReference type="GO" id="GO:0005634">
    <property type="term" value="C:nucleus"/>
    <property type="evidence" value="ECO:0007669"/>
    <property type="project" value="UniProtKB-SubCell"/>
</dbReference>
<dbReference type="GO" id="GO:0032259">
    <property type="term" value="P:methylation"/>
    <property type="evidence" value="ECO:0007669"/>
    <property type="project" value="UniProtKB-KW"/>
</dbReference>
<evidence type="ECO:0000256" key="14">
    <source>
        <dbReference type="SAM" id="MobiDB-lite"/>
    </source>
</evidence>
<dbReference type="GO" id="GO:0070828">
    <property type="term" value="P:heterochromatin organization"/>
    <property type="evidence" value="ECO:0007669"/>
    <property type="project" value="TreeGrafter"/>
</dbReference>
<organism evidence="19">
    <name type="scientific">Medioppia subpectinata</name>
    <dbReference type="NCBI Taxonomy" id="1979941"/>
    <lineage>
        <taxon>Eukaryota</taxon>
        <taxon>Metazoa</taxon>
        <taxon>Ecdysozoa</taxon>
        <taxon>Arthropoda</taxon>
        <taxon>Chelicerata</taxon>
        <taxon>Arachnida</taxon>
        <taxon>Acari</taxon>
        <taxon>Acariformes</taxon>
        <taxon>Sarcoptiformes</taxon>
        <taxon>Oribatida</taxon>
        <taxon>Brachypylina</taxon>
        <taxon>Oppioidea</taxon>
        <taxon>Oppiidae</taxon>
        <taxon>Medioppia</taxon>
    </lineage>
</organism>
<dbReference type="Pfam" id="PF00856">
    <property type="entry name" value="SET"/>
    <property type="match status" value="1"/>
</dbReference>
<dbReference type="InterPro" id="IPR003616">
    <property type="entry name" value="Post-SET_dom"/>
</dbReference>
<feature type="compositionally biased region" description="Acidic residues" evidence="14">
    <location>
        <begin position="445"/>
        <end position="467"/>
    </location>
</feature>
<feature type="domain" description="MBD" evidence="18">
    <location>
        <begin position="551"/>
        <end position="618"/>
    </location>
</feature>
<feature type="compositionally biased region" description="Basic and acidic residues" evidence="14">
    <location>
        <begin position="135"/>
        <end position="152"/>
    </location>
</feature>
<dbReference type="GO" id="GO:0046974">
    <property type="term" value="F:histone H3K9 methyltransferase activity"/>
    <property type="evidence" value="ECO:0007669"/>
    <property type="project" value="TreeGrafter"/>
</dbReference>
<dbReference type="Gene3D" id="3.30.890.10">
    <property type="entry name" value="Methyl-cpg-binding Protein 2, Chain A"/>
    <property type="match status" value="1"/>
</dbReference>
<dbReference type="Pfam" id="PF05033">
    <property type="entry name" value="Pre-SET"/>
    <property type="match status" value="1"/>
</dbReference>
<dbReference type="PANTHER" id="PTHR46024:SF1">
    <property type="entry name" value="HISTONE-LYSINE N-METHYLTRANSFERASE EGGLESS"/>
    <property type="match status" value="1"/>
</dbReference>
<dbReference type="PANTHER" id="PTHR46024">
    <property type="entry name" value="HISTONE-LYSINE N-METHYLTRANSFERASE EGGLESS"/>
    <property type="match status" value="1"/>
</dbReference>
<dbReference type="Proteomes" id="UP000759131">
    <property type="component" value="Unassembled WGS sequence"/>
</dbReference>
<keyword evidence="7" id="KW-0949">S-adenosyl-L-methionine</keyword>
<gene>
    <name evidence="19" type="ORF">OSB1V03_LOCUS4033</name>
</gene>
<evidence type="ECO:0000313" key="19">
    <source>
        <dbReference type="EMBL" id="CAD7623578.1"/>
    </source>
</evidence>
<comment type="subcellular location">
    <subcellularLocation>
        <location evidence="2">Chromosome</location>
    </subcellularLocation>
    <subcellularLocation>
        <location evidence="1">Nucleus</location>
    </subcellularLocation>
</comment>
<evidence type="ECO:0000259" key="16">
    <source>
        <dbReference type="PROSITE" id="PS50867"/>
    </source>
</evidence>
<feature type="region of interest" description="Disordered" evidence="14">
    <location>
        <begin position="117"/>
        <end position="177"/>
    </location>
</feature>
<keyword evidence="4" id="KW-0678">Repressor</keyword>
<evidence type="ECO:0000259" key="15">
    <source>
        <dbReference type="PROSITE" id="PS50280"/>
    </source>
</evidence>
<evidence type="ECO:0008006" key="21">
    <source>
        <dbReference type="Google" id="ProtNLM"/>
    </source>
</evidence>
<name>A0A7R9PXH2_9ACAR</name>
<dbReference type="OrthoDB" id="5792673at2759"/>
<dbReference type="PROSITE" id="PS50982">
    <property type="entry name" value="MBD"/>
    <property type="match status" value="1"/>
</dbReference>
<keyword evidence="3" id="KW-0158">Chromosome</keyword>
<feature type="region of interest" description="Disordered" evidence="14">
    <location>
        <begin position="419"/>
        <end position="500"/>
    </location>
</feature>
<keyword evidence="13" id="KW-0539">Nucleus</keyword>
<dbReference type="PROSITE" id="PS50867">
    <property type="entry name" value="PRE_SET"/>
    <property type="match status" value="1"/>
</dbReference>
<evidence type="ECO:0000256" key="1">
    <source>
        <dbReference type="ARBA" id="ARBA00004123"/>
    </source>
</evidence>
<evidence type="ECO:0000256" key="5">
    <source>
        <dbReference type="ARBA" id="ARBA00022603"/>
    </source>
</evidence>
<dbReference type="EMBL" id="CAJPIZ010001741">
    <property type="protein sequence ID" value="CAG2104008.1"/>
    <property type="molecule type" value="Genomic_DNA"/>
</dbReference>
<evidence type="ECO:0000256" key="12">
    <source>
        <dbReference type="ARBA" id="ARBA00023054"/>
    </source>
</evidence>
<dbReference type="GO" id="GO:0010629">
    <property type="term" value="P:negative regulation of gene expression"/>
    <property type="evidence" value="ECO:0007669"/>
    <property type="project" value="TreeGrafter"/>
</dbReference>
<dbReference type="SMART" id="SM00391">
    <property type="entry name" value="MBD"/>
    <property type="match status" value="1"/>
</dbReference>
<keyword evidence="5" id="KW-0489">Methyltransferase</keyword>
<dbReference type="InterPro" id="IPR041291">
    <property type="entry name" value="TUDOR_5"/>
</dbReference>
<dbReference type="InterPro" id="IPR001214">
    <property type="entry name" value="SET_dom"/>
</dbReference>
<evidence type="ECO:0000256" key="11">
    <source>
        <dbReference type="ARBA" id="ARBA00022853"/>
    </source>
</evidence>
<keyword evidence="6" id="KW-0808">Transferase</keyword>
<feature type="domain" description="SET" evidence="15">
    <location>
        <begin position="754"/>
        <end position="860"/>
    </location>
</feature>
<dbReference type="Gene3D" id="2.170.270.10">
    <property type="entry name" value="SET domain"/>
    <property type="match status" value="2"/>
</dbReference>
<keyword evidence="8" id="KW-0479">Metal-binding</keyword>
<accession>A0A7R9PXH2</accession>
<dbReference type="PROSITE" id="PS50868">
    <property type="entry name" value="POST_SET"/>
    <property type="match status" value="1"/>
</dbReference>
<evidence type="ECO:0000256" key="9">
    <source>
        <dbReference type="ARBA" id="ARBA00022737"/>
    </source>
</evidence>
<dbReference type="AlphaFoldDB" id="A0A7R9PXH2"/>
<feature type="compositionally biased region" description="Basic residues" evidence="14">
    <location>
        <begin position="477"/>
        <end position="489"/>
    </location>
</feature>
<evidence type="ECO:0000256" key="6">
    <source>
        <dbReference type="ARBA" id="ARBA00022679"/>
    </source>
</evidence>
<evidence type="ECO:0000259" key="18">
    <source>
        <dbReference type="PROSITE" id="PS50982"/>
    </source>
</evidence>
<evidence type="ECO:0000259" key="17">
    <source>
        <dbReference type="PROSITE" id="PS50868"/>
    </source>
</evidence>
<dbReference type="InterPro" id="IPR007728">
    <property type="entry name" value="Pre-SET_dom"/>
</dbReference>
<evidence type="ECO:0000256" key="3">
    <source>
        <dbReference type="ARBA" id="ARBA00022454"/>
    </source>
</evidence>
<keyword evidence="11" id="KW-0156">Chromatin regulator</keyword>
<evidence type="ECO:0000256" key="7">
    <source>
        <dbReference type="ARBA" id="ARBA00022691"/>
    </source>
</evidence>
<keyword evidence="20" id="KW-1185">Reference proteome</keyword>
<feature type="compositionally biased region" description="Basic and acidic residues" evidence="14">
    <location>
        <begin position="434"/>
        <end position="444"/>
    </location>
</feature>
<dbReference type="SUPFAM" id="SSF82199">
    <property type="entry name" value="SET domain"/>
    <property type="match status" value="1"/>
</dbReference>
<sequence>MSELCDWRLIEMADDVDWDQLYDRFNDRPEELEAMVESKVEEVIQRVVHEIKDIAATNDEFDALVRQRDETNKQHKTTTITETIYYDDKYTYYSDPIQRVIDIDELKQRMNKAVAISQPANETTDQLAAKTPDATADKSTDQLVEKTIDKSADMTAVDTSAKPEENESKASEETQTDDNIEIMELSVIYEGTSAPKRNTKSGIKRFIRSQICNENRVFAASNGILTYAWKPAKVTKVLNMWNMSVVFDDKSVIGGNMLSNKLIAYSMQSDCGLEIGERVVAYLQEGNYSRELYSGIVAEPAKNTNNFRYLIFFDKHAYSYVKREDIYYIYDKSNVDAIFAEKDKEDYIEIKEFADFLMAYIRNYPERPMVRLQRGDDRIKVRFDRRWESGRVLEIDSSLALIEGSRRLYDIYKECQTSTSNVRHHGRSTTRVTRRSDNRPHVEWDNDEEKENEESEQPTAEDIDDDIIVVPKEEANRKRKFKQTARKSTAKPSGSVSSACDPMRLIDNELFTPSEVSVEQFPDVTRVIPRQYAQHMCSADCVNAEIETEDFYDKNPFHIPIIVGYRREIVRTNEKKTRIYYCAPCGRRLRSIHEVFNYLLITHSILDIDLFTFSTTFALFRKSSPLRALFHIPDLTNGLERQPISCVNTVDQTDLGNVVYSAVRFPHPDVNFKIDPQFLSCCDCEDNCLNSNTCSCQQLTLEASDTVRMSKYQYFGYEYKRLDEFVMTGVFECNQNCRCNQRCPNRVVQLGIKCRLQLFKTLKKGWGVRVLHDVPRGRRQKDEKSKNRYSIRKDFFNEDFCYTLDAKRRGNIGRYLNHSCEPNCFVQNVFVDSHDLRFPWVSFFAKKDILAYEELTWDYNYQIGSIPGRKMYCYCGAHRCKKRLL</sequence>
<dbReference type="GO" id="GO:0003677">
    <property type="term" value="F:DNA binding"/>
    <property type="evidence" value="ECO:0007669"/>
    <property type="project" value="InterPro"/>
</dbReference>
<dbReference type="Pfam" id="PF01429">
    <property type="entry name" value="MBD"/>
    <property type="match status" value="1"/>
</dbReference>
<dbReference type="InterPro" id="IPR016177">
    <property type="entry name" value="DNA-bd_dom_sf"/>
</dbReference>
<evidence type="ECO:0000256" key="13">
    <source>
        <dbReference type="ARBA" id="ARBA00023242"/>
    </source>
</evidence>
<evidence type="ECO:0000256" key="8">
    <source>
        <dbReference type="ARBA" id="ARBA00022723"/>
    </source>
</evidence>
<dbReference type="Pfam" id="PF18359">
    <property type="entry name" value="Tudor_5"/>
    <property type="match status" value="1"/>
</dbReference>
<evidence type="ECO:0000313" key="20">
    <source>
        <dbReference type="Proteomes" id="UP000759131"/>
    </source>
</evidence>
<feature type="compositionally biased region" description="Basic and acidic residues" evidence="14">
    <location>
        <begin position="161"/>
        <end position="172"/>
    </location>
</feature>
<proteinExistence type="predicted"/>
<evidence type="ECO:0000256" key="2">
    <source>
        <dbReference type="ARBA" id="ARBA00004286"/>
    </source>
</evidence>
<keyword evidence="10" id="KW-0862">Zinc</keyword>
<dbReference type="InterPro" id="IPR001739">
    <property type="entry name" value="Methyl_CpG_DNA-bd"/>
</dbReference>
<dbReference type="InterPro" id="IPR051516">
    <property type="entry name" value="SETDB_methyltransferase"/>
</dbReference>
<dbReference type="GO" id="GO:0005694">
    <property type="term" value="C:chromosome"/>
    <property type="evidence" value="ECO:0007669"/>
    <property type="project" value="UniProtKB-SubCell"/>
</dbReference>
<feature type="domain" description="Post-SET" evidence="17">
    <location>
        <begin position="869"/>
        <end position="885"/>
    </location>
</feature>
<dbReference type="InterPro" id="IPR046341">
    <property type="entry name" value="SET_dom_sf"/>
</dbReference>
<reference evidence="19" key="1">
    <citation type="submission" date="2020-11" db="EMBL/GenBank/DDBJ databases">
        <authorList>
            <person name="Tran Van P."/>
        </authorList>
    </citation>
    <scope>NUCLEOTIDE SEQUENCE</scope>
</reference>
<protein>
    <recommendedName>
        <fullName evidence="21">Histone-lysine N-methyltransferase eggless</fullName>
    </recommendedName>
</protein>
<dbReference type="GO" id="GO:0008270">
    <property type="term" value="F:zinc ion binding"/>
    <property type="evidence" value="ECO:0007669"/>
    <property type="project" value="InterPro"/>
</dbReference>
<feature type="domain" description="Pre-SET" evidence="16">
    <location>
        <begin position="680"/>
        <end position="751"/>
    </location>
</feature>
<dbReference type="PROSITE" id="PS50280">
    <property type="entry name" value="SET"/>
    <property type="match status" value="1"/>
</dbReference>
<evidence type="ECO:0000256" key="4">
    <source>
        <dbReference type="ARBA" id="ARBA00022491"/>
    </source>
</evidence>